<organism evidence="12 13">
    <name type="scientific">Hypothenemus hampei</name>
    <name type="common">Coffee berry borer</name>
    <dbReference type="NCBI Taxonomy" id="57062"/>
    <lineage>
        <taxon>Eukaryota</taxon>
        <taxon>Metazoa</taxon>
        <taxon>Ecdysozoa</taxon>
        <taxon>Arthropoda</taxon>
        <taxon>Hexapoda</taxon>
        <taxon>Insecta</taxon>
        <taxon>Pterygota</taxon>
        <taxon>Neoptera</taxon>
        <taxon>Endopterygota</taxon>
        <taxon>Coleoptera</taxon>
        <taxon>Polyphaga</taxon>
        <taxon>Cucujiformia</taxon>
        <taxon>Curculionidae</taxon>
        <taxon>Scolytinae</taxon>
        <taxon>Hypothenemus</taxon>
    </lineage>
</organism>
<dbReference type="Pfam" id="PF02015">
    <property type="entry name" value="Glyco_hydro_45"/>
    <property type="match status" value="1"/>
</dbReference>
<keyword evidence="8" id="KW-0624">Polysaccharide degradation</keyword>
<dbReference type="EC" id="3.2.1.4" evidence="3 9"/>
<proteinExistence type="inferred from homology"/>
<dbReference type="GO" id="GO:0008810">
    <property type="term" value="F:cellulase activity"/>
    <property type="evidence" value="ECO:0007669"/>
    <property type="project" value="UniProtKB-EC"/>
</dbReference>
<dbReference type="InterPro" id="IPR000334">
    <property type="entry name" value="Glyco_hydro_45"/>
</dbReference>
<name>A0ABD1F397_HYPHA</name>
<sequence length="237" mass="24959">MNTLTTCFFVVLAIGCAFAGLSGSGTTTRYWDCCKPSCSWKENTGTHNPVVSCSKDGVSELTNASVSSGCEANGGSYVCNDLQPWAVNDSLAYGFVAASFTGGADNKYCGICLKLTFVNALSGKTFIVQNVNTGGDLGANQFDIQIPGGGVGIFTLGCSTQWGAPDSGWGQQYGGVSSDSECSQLPEALQSGCHFRFGWYENADNPQVNFEQVTCPSELTDLTHTENNDLTMTLSSS</sequence>
<evidence type="ECO:0000256" key="4">
    <source>
        <dbReference type="ARBA" id="ARBA00022801"/>
    </source>
</evidence>
<dbReference type="EMBL" id="JBDJPC010000003">
    <property type="protein sequence ID" value="KAL1509721.1"/>
    <property type="molecule type" value="Genomic_DNA"/>
</dbReference>
<keyword evidence="7" id="KW-0326">Glycosidase</keyword>
<feature type="active site" description="Nucleophile" evidence="9">
    <location>
        <position position="32"/>
    </location>
</feature>
<feature type="chain" id="PRO_5044792895" description="Cellulase" evidence="10">
    <location>
        <begin position="20"/>
        <end position="237"/>
    </location>
</feature>
<dbReference type="PANTHER" id="PTHR39730:SF1">
    <property type="entry name" value="ENDOGLUCANASE 1"/>
    <property type="match status" value="1"/>
</dbReference>
<dbReference type="Proteomes" id="UP001566132">
    <property type="component" value="Unassembled WGS sequence"/>
</dbReference>
<dbReference type="GO" id="GO:0030245">
    <property type="term" value="P:cellulose catabolic process"/>
    <property type="evidence" value="ECO:0007669"/>
    <property type="project" value="UniProtKB-KW"/>
</dbReference>
<comment type="similarity">
    <text evidence="2">Belongs to the glycosyl hydrolase 45 (cellulase K) family.</text>
</comment>
<evidence type="ECO:0000256" key="9">
    <source>
        <dbReference type="PROSITE-ProRule" id="PRU10069"/>
    </source>
</evidence>
<evidence type="ECO:0000256" key="7">
    <source>
        <dbReference type="ARBA" id="ARBA00023295"/>
    </source>
</evidence>
<dbReference type="InterPro" id="IPR052288">
    <property type="entry name" value="GH45_Enzymes"/>
</dbReference>
<evidence type="ECO:0000259" key="11">
    <source>
        <dbReference type="PROSITE" id="PS01140"/>
    </source>
</evidence>
<dbReference type="AlphaFoldDB" id="A0ABD1F397"/>
<protein>
    <recommendedName>
        <fullName evidence="3 9">Cellulase</fullName>
        <ecNumber evidence="3 9">3.2.1.4</ecNumber>
    </recommendedName>
</protein>
<evidence type="ECO:0000256" key="5">
    <source>
        <dbReference type="ARBA" id="ARBA00023001"/>
    </source>
</evidence>
<feature type="signal peptide" evidence="10">
    <location>
        <begin position="1"/>
        <end position="19"/>
    </location>
</feature>
<evidence type="ECO:0000313" key="13">
    <source>
        <dbReference type="Proteomes" id="UP001566132"/>
    </source>
</evidence>
<dbReference type="PANTHER" id="PTHR39730">
    <property type="entry name" value="ENDOGLUCANASE 1"/>
    <property type="match status" value="1"/>
</dbReference>
<evidence type="ECO:0000256" key="3">
    <source>
        <dbReference type="ARBA" id="ARBA00012601"/>
    </source>
</evidence>
<keyword evidence="10" id="KW-0732">Signal</keyword>
<accession>A0ABD1F397</accession>
<keyword evidence="5" id="KW-0136">Cellulose degradation</keyword>
<evidence type="ECO:0000256" key="10">
    <source>
        <dbReference type="SAM" id="SignalP"/>
    </source>
</evidence>
<keyword evidence="6" id="KW-0119">Carbohydrate metabolism</keyword>
<comment type="catalytic activity">
    <reaction evidence="1 9">
        <text>Endohydrolysis of (1-&gt;4)-beta-D-glucosidic linkages in cellulose, lichenin and cereal beta-D-glucans.</text>
        <dbReference type="EC" id="3.2.1.4"/>
    </reaction>
</comment>
<evidence type="ECO:0000256" key="2">
    <source>
        <dbReference type="ARBA" id="ARBA00007793"/>
    </source>
</evidence>
<keyword evidence="4" id="KW-0378">Hydrolase</keyword>
<evidence type="ECO:0000256" key="8">
    <source>
        <dbReference type="ARBA" id="ARBA00023326"/>
    </source>
</evidence>
<dbReference type="SUPFAM" id="SSF50685">
    <property type="entry name" value="Barwin-like endoglucanases"/>
    <property type="match status" value="1"/>
</dbReference>
<dbReference type="Gene3D" id="2.40.40.10">
    <property type="entry name" value="RlpA-like domain"/>
    <property type="match status" value="1"/>
</dbReference>
<dbReference type="InterPro" id="IPR036908">
    <property type="entry name" value="RlpA-like_sf"/>
</dbReference>
<comment type="caution">
    <text evidence="12">The sequence shown here is derived from an EMBL/GenBank/DDBJ whole genome shotgun (WGS) entry which is preliminary data.</text>
</comment>
<evidence type="ECO:0000313" key="12">
    <source>
        <dbReference type="EMBL" id="KAL1509721.1"/>
    </source>
</evidence>
<dbReference type="PROSITE" id="PS01140">
    <property type="entry name" value="GLYCOSYL_HYDROL_F45"/>
    <property type="match status" value="1"/>
</dbReference>
<reference evidence="12 13" key="1">
    <citation type="submission" date="2024-05" db="EMBL/GenBank/DDBJ databases">
        <title>Genetic variation in Jamaican populations of the coffee berry borer (Hypothenemus hampei).</title>
        <authorList>
            <person name="Errbii M."/>
            <person name="Myrie A."/>
        </authorList>
    </citation>
    <scope>NUCLEOTIDE SEQUENCE [LARGE SCALE GENOMIC DNA]</scope>
    <source>
        <strain evidence="12">JA-Hopewell-2020-01-JO</strain>
        <tissue evidence="12">Whole body</tissue>
    </source>
</reference>
<evidence type="ECO:0000256" key="1">
    <source>
        <dbReference type="ARBA" id="ARBA00000966"/>
    </source>
</evidence>
<gene>
    <name evidence="12" type="ORF">ABEB36_004416</name>
</gene>
<keyword evidence="13" id="KW-1185">Reference proteome</keyword>
<feature type="domain" description="Glycosyl hydrolases family 45 active site" evidence="11">
    <location>
        <begin position="27"/>
        <end position="38"/>
    </location>
</feature>
<evidence type="ECO:0000256" key="6">
    <source>
        <dbReference type="ARBA" id="ARBA00023277"/>
    </source>
</evidence>